<accession>A0A9J7KKN1</accession>
<sequence>MMTPPATPSTPVENTSREESKWQTKLGSALAVVLGDVPVVQQTDHFKAKLKLAPRNKWFKAEYDACIARASCDLSRHLDEARKNFAVWEKQFIVNIGRLPILSDVSSDQEASELQKRIRYAEHLLRHFGVDLYKQ</sequence>
<proteinExistence type="predicted"/>
<dbReference type="OMA" id="CIARASC"/>
<dbReference type="GeneID" id="118407345"/>
<dbReference type="AlphaFoldDB" id="A0A9J7KKN1"/>
<keyword evidence="2" id="KW-1185">Reference proteome</keyword>
<gene>
    <name evidence="3" type="primary">LOC118407345</name>
</gene>
<reference evidence="3" key="1">
    <citation type="submission" date="2025-08" db="UniProtKB">
        <authorList>
            <consortium name="RefSeq"/>
        </authorList>
    </citation>
    <scope>IDENTIFICATION</scope>
    <source>
        <strain evidence="3">S238N-H82</strain>
        <tissue evidence="3">Testes</tissue>
    </source>
</reference>
<protein>
    <submittedName>
        <fullName evidence="3">Uncharacterized protein LOC118407345</fullName>
    </submittedName>
</protein>
<dbReference type="Proteomes" id="UP000001554">
    <property type="component" value="Unplaced"/>
</dbReference>
<evidence type="ECO:0000313" key="2">
    <source>
        <dbReference type="Proteomes" id="UP000001554"/>
    </source>
</evidence>
<dbReference type="OrthoDB" id="10552269at2759"/>
<name>A0A9J7KKN1_BRAFL</name>
<evidence type="ECO:0000256" key="1">
    <source>
        <dbReference type="SAM" id="MobiDB-lite"/>
    </source>
</evidence>
<dbReference type="KEGG" id="bfo:118407345"/>
<feature type="region of interest" description="Disordered" evidence="1">
    <location>
        <begin position="1"/>
        <end position="20"/>
    </location>
</feature>
<dbReference type="RefSeq" id="XP_035663703.1">
    <property type="nucleotide sequence ID" value="XM_035807810.1"/>
</dbReference>
<evidence type="ECO:0000313" key="3">
    <source>
        <dbReference type="RefSeq" id="XP_035663703.1"/>
    </source>
</evidence>
<organism evidence="2 3">
    <name type="scientific">Branchiostoma floridae</name>
    <name type="common">Florida lancelet</name>
    <name type="synonym">Amphioxus</name>
    <dbReference type="NCBI Taxonomy" id="7739"/>
    <lineage>
        <taxon>Eukaryota</taxon>
        <taxon>Metazoa</taxon>
        <taxon>Chordata</taxon>
        <taxon>Cephalochordata</taxon>
        <taxon>Leptocardii</taxon>
        <taxon>Amphioxiformes</taxon>
        <taxon>Branchiostomatidae</taxon>
        <taxon>Branchiostoma</taxon>
    </lineage>
</organism>